<dbReference type="AlphaFoldDB" id="A0A5P6A8Z2"/>
<dbReference type="EMBL" id="CP029752">
    <property type="protein sequence ID" value="QFG76388.1"/>
    <property type="molecule type" value="Genomic_DNA"/>
</dbReference>
<accession>A0A5P6A8Z2</accession>
<reference evidence="1" key="1">
    <citation type="submission" date="2018-05" db="EMBL/GenBank/DDBJ databases">
        <title>Bacterial isolates from healthy term breastfed infants carrying antibiotic resistance genes.</title>
        <authorList>
            <person name="Casaburi G."/>
        </authorList>
    </citation>
    <scope>NUCLEOTIDE SEQUENCE [LARGE SCALE GENOMIC DNA]</scope>
    <source>
        <strain evidence="1">7084_4</strain>
    </source>
</reference>
<sequence>MLPGGALARAYGTNAERQAGHASRHPAKYRCRICSPGKAFTPPHGNNARSGSLTYQLFEQCKGLFHSLLADHKSTQLACCPAALLARAYGTNAKRQAG</sequence>
<organism evidence="1">
    <name type="scientific">Raoultella planticola</name>
    <name type="common">Klebsiella planticola</name>
    <dbReference type="NCBI Taxonomy" id="575"/>
    <lineage>
        <taxon>Bacteria</taxon>
        <taxon>Pseudomonadati</taxon>
        <taxon>Pseudomonadota</taxon>
        <taxon>Gammaproteobacteria</taxon>
        <taxon>Enterobacterales</taxon>
        <taxon>Enterobacteriaceae</taxon>
        <taxon>Klebsiella/Raoultella group</taxon>
        <taxon>Raoultella</taxon>
    </lineage>
</organism>
<evidence type="ECO:0000313" key="1">
    <source>
        <dbReference type="EMBL" id="QFG76388.1"/>
    </source>
</evidence>
<proteinExistence type="predicted"/>
<name>A0A5P6A8Z2_RAOPL</name>
<gene>
    <name evidence="1" type="ORF">DMB90_00830</name>
</gene>
<protein>
    <submittedName>
        <fullName evidence="1">Uncharacterized protein</fullName>
    </submittedName>
</protein>